<feature type="region of interest" description="Disordered" evidence="1">
    <location>
        <begin position="34"/>
        <end position="76"/>
    </location>
</feature>
<dbReference type="AlphaFoldDB" id="A0A2N5TKM0"/>
<proteinExistence type="predicted"/>
<dbReference type="EMBL" id="PGCJ01000568">
    <property type="protein sequence ID" value="PLW26030.1"/>
    <property type="molecule type" value="Genomic_DNA"/>
</dbReference>
<dbReference type="PANTHER" id="PTHR46929:SF3">
    <property type="entry name" value="MYB_SANT-LIKE DOMAIN-CONTAINING PROTEIN"/>
    <property type="match status" value="1"/>
</dbReference>
<reference evidence="3 4" key="1">
    <citation type="submission" date="2017-11" db="EMBL/GenBank/DDBJ databases">
        <title>De novo assembly and phasing of dikaryotic genomes from two isolates of Puccinia coronata f. sp. avenae, the causal agent of oat crown rust.</title>
        <authorList>
            <person name="Miller M.E."/>
            <person name="Zhang Y."/>
            <person name="Omidvar V."/>
            <person name="Sperschneider J."/>
            <person name="Schwessinger B."/>
            <person name="Raley C."/>
            <person name="Palmer J.M."/>
            <person name="Garnica D."/>
            <person name="Upadhyaya N."/>
            <person name="Rathjen J."/>
            <person name="Taylor J.M."/>
            <person name="Park R.F."/>
            <person name="Dodds P.N."/>
            <person name="Hirsch C.D."/>
            <person name="Kianian S.F."/>
            <person name="Figueroa M."/>
        </authorList>
    </citation>
    <scope>NUCLEOTIDE SEQUENCE [LARGE SCALE GENOMIC DNA]</scope>
    <source>
        <strain evidence="3">12NC29</strain>
    </source>
</reference>
<feature type="domain" description="Myb/SANT-like" evidence="2">
    <location>
        <begin position="144"/>
        <end position="241"/>
    </location>
</feature>
<dbReference type="Pfam" id="PF12776">
    <property type="entry name" value="Myb_DNA-bind_3"/>
    <property type="match status" value="1"/>
</dbReference>
<evidence type="ECO:0000313" key="4">
    <source>
        <dbReference type="Proteomes" id="UP000235388"/>
    </source>
</evidence>
<evidence type="ECO:0000313" key="3">
    <source>
        <dbReference type="EMBL" id="PLW26030.1"/>
    </source>
</evidence>
<feature type="compositionally biased region" description="Polar residues" evidence="1">
    <location>
        <begin position="40"/>
        <end position="52"/>
    </location>
</feature>
<dbReference type="Proteomes" id="UP000235388">
    <property type="component" value="Unassembled WGS sequence"/>
</dbReference>
<keyword evidence="4" id="KW-1185">Reference proteome</keyword>
<organism evidence="3 4">
    <name type="scientific">Puccinia coronata f. sp. avenae</name>
    <dbReference type="NCBI Taxonomy" id="200324"/>
    <lineage>
        <taxon>Eukaryota</taxon>
        <taxon>Fungi</taxon>
        <taxon>Dikarya</taxon>
        <taxon>Basidiomycota</taxon>
        <taxon>Pucciniomycotina</taxon>
        <taxon>Pucciniomycetes</taxon>
        <taxon>Pucciniales</taxon>
        <taxon>Pucciniaceae</taxon>
        <taxon>Puccinia</taxon>
    </lineage>
</organism>
<name>A0A2N5TKM0_9BASI</name>
<dbReference type="InterPro" id="IPR024752">
    <property type="entry name" value="Myb/SANT-like_dom"/>
</dbReference>
<dbReference type="OrthoDB" id="76215at2759"/>
<evidence type="ECO:0000259" key="2">
    <source>
        <dbReference type="Pfam" id="PF12776"/>
    </source>
</evidence>
<evidence type="ECO:0000256" key="1">
    <source>
        <dbReference type="SAM" id="MobiDB-lite"/>
    </source>
</evidence>
<dbReference type="PANTHER" id="PTHR46929">
    <property type="entry name" value="EXPRESSED PROTEIN"/>
    <property type="match status" value="1"/>
</dbReference>
<sequence>MDQYKEEGAAIVRHIWKYPWWKGGEFDPMSIDNNCIPRRQATSSTGASVTQKTHNEAPKRKRPSSPVPLRRIPAQSAVPVPVPLRGKMAQMAGPPRMTRRKAVVHDRSVGQEDHGLDDGCVTPEIVVIESDSSSTASTCNSIVWTKPMVSEFLNLYICEVVFAQRTDIGFPNSSHESVARQIRRSYPAVGHVKDVEIFKSKLTKAFRKDYDAMVACKRAPGFIWNAQTCEVTASDAIWKQYLQVNPDAQKFHGSPFAKFDKLDIIFSPSSPASNIMTSDSPLVETWLSQHSDQISYKRENDPAGHGSGIFTNVLPAIDPPVVSPSTLHAYNQPVSSRAVPLPAPSVSERRGCAMHEQSPPPATPVASCALERAMDIFQEFHMDEVTPRQALAAFDIFCNDKSAIIFYKIQQKELRSLWLKVVL</sequence>
<protein>
    <recommendedName>
        <fullName evidence="2">Myb/SANT-like domain-containing protein</fullName>
    </recommendedName>
</protein>
<comment type="caution">
    <text evidence="3">The sequence shown here is derived from an EMBL/GenBank/DDBJ whole genome shotgun (WGS) entry which is preliminary data.</text>
</comment>
<gene>
    <name evidence="3" type="ORF">PCANC_22404</name>
</gene>
<accession>A0A2N5TKM0</accession>